<keyword evidence="3" id="KW-0813">Transport</keyword>
<evidence type="ECO:0000259" key="15">
    <source>
        <dbReference type="PROSITE" id="PS50929"/>
    </source>
</evidence>
<evidence type="ECO:0000256" key="6">
    <source>
        <dbReference type="ARBA" id="ARBA00022737"/>
    </source>
</evidence>
<dbReference type="GO" id="GO:0015421">
    <property type="term" value="F:ABC-type oligopeptide transporter activity"/>
    <property type="evidence" value="ECO:0007669"/>
    <property type="project" value="TreeGrafter"/>
</dbReference>
<reference evidence="16 17" key="1">
    <citation type="submission" date="2019-04" db="EMBL/GenBank/DDBJ databases">
        <title>Friends and foes A comparative genomics study of 23 Aspergillus species from section Flavi.</title>
        <authorList>
            <consortium name="DOE Joint Genome Institute"/>
            <person name="Kjaerbolling I."/>
            <person name="Vesth T."/>
            <person name="Frisvad J.C."/>
            <person name="Nybo J.L."/>
            <person name="Theobald S."/>
            <person name="Kildgaard S."/>
            <person name="Isbrandt T."/>
            <person name="Kuo A."/>
            <person name="Sato A."/>
            <person name="Lyhne E.K."/>
            <person name="Kogle M.E."/>
            <person name="Wiebenga A."/>
            <person name="Kun R.S."/>
            <person name="Lubbers R.J."/>
            <person name="Makela M.R."/>
            <person name="Barry K."/>
            <person name="Chovatia M."/>
            <person name="Clum A."/>
            <person name="Daum C."/>
            <person name="Haridas S."/>
            <person name="He G."/>
            <person name="LaButti K."/>
            <person name="Lipzen A."/>
            <person name="Mondo S."/>
            <person name="Riley R."/>
            <person name="Salamov A."/>
            <person name="Simmons B.A."/>
            <person name="Magnuson J.K."/>
            <person name="Henrissat B."/>
            <person name="Mortensen U.H."/>
            <person name="Larsen T.O."/>
            <person name="Devries R.P."/>
            <person name="Grigoriev I.V."/>
            <person name="Machida M."/>
            <person name="Baker S.E."/>
            <person name="Andersen M.R."/>
        </authorList>
    </citation>
    <scope>NUCLEOTIDE SEQUENCE [LARGE SCALE GENOMIC DNA]</scope>
    <source>
        <strain evidence="16 17">IBT 18842</strain>
    </source>
</reference>
<dbReference type="PROSITE" id="PS50893">
    <property type="entry name" value="ABC_TRANSPORTER_2"/>
    <property type="match status" value="2"/>
</dbReference>
<dbReference type="FunFam" id="1.20.1560.10:FF:000057">
    <property type="entry name" value="ABC multidrug transporter SitT"/>
    <property type="match status" value="1"/>
</dbReference>
<keyword evidence="11" id="KW-0325">Glycoprotein</keyword>
<dbReference type="InterPro" id="IPR039421">
    <property type="entry name" value="Type_1_exporter"/>
</dbReference>
<evidence type="ECO:0000256" key="13">
    <source>
        <dbReference type="SAM" id="Phobius"/>
    </source>
</evidence>
<dbReference type="Gene3D" id="1.20.1560.10">
    <property type="entry name" value="ABC transporter type 1, transmembrane domain"/>
    <property type="match status" value="1"/>
</dbReference>
<dbReference type="SUPFAM" id="SSF90123">
    <property type="entry name" value="ABC transporter transmembrane region"/>
    <property type="match status" value="2"/>
</dbReference>
<evidence type="ECO:0000256" key="2">
    <source>
        <dbReference type="ARBA" id="ARBA00007577"/>
    </source>
</evidence>
<dbReference type="PANTHER" id="PTHR43394">
    <property type="entry name" value="ATP-DEPENDENT PERMEASE MDL1, MITOCHONDRIAL"/>
    <property type="match status" value="1"/>
</dbReference>
<evidence type="ECO:0000256" key="8">
    <source>
        <dbReference type="ARBA" id="ARBA00022840"/>
    </source>
</evidence>
<dbReference type="FunFam" id="3.40.50.300:FF:000913">
    <property type="entry name" value="ABC multidrug transporter SitT"/>
    <property type="match status" value="1"/>
</dbReference>
<dbReference type="EMBL" id="ML742028">
    <property type="protein sequence ID" value="KAE8154540.1"/>
    <property type="molecule type" value="Genomic_DNA"/>
</dbReference>
<name>A0A5N6U7L7_ASPAV</name>
<evidence type="ECO:0000256" key="1">
    <source>
        <dbReference type="ARBA" id="ARBA00004651"/>
    </source>
</evidence>
<evidence type="ECO:0000256" key="10">
    <source>
        <dbReference type="ARBA" id="ARBA00023136"/>
    </source>
</evidence>
<dbReference type="InterPro" id="IPR036640">
    <property type="entry name" value="ABC1_TM_sf"/>
</dbReference>
<accession>A0A5N6U7L7</accession>
<proteinExistence type="inferred from homology"/>
<dbReference type="PANTHER" id="PTHR43394:SF27">
    <property type="entry name" value="ATP-DEPENDENT TRANSLOCASE ABCB1-LIKE"/>
    <property type="match status" value="1"/>
</dbReference>
<evidence type="ECO:0000256" key="12">
    <source>
        <dbReference type="SAM" id="MobiDB-lite"/>
    </source>
</evidence>
<feature type="transmembrane region" description="Helical" evidence="13">
    <location>
        <begin position="129"/>
        <end position="151"/>
    </location>
</feature>
<evidence type="ECO:0000313" key="16">
    <source>
        <dbReference type="EMBL" id="KAE8154540.1"/>
    </source>
</evidence>
<evidence type="ECO:0000256" key="9">
    <source>
        <dbReference type="ARBA" id="ARBA00022989"/>
    </source>
</evidence>
<dbReference type="CDD" id="cd18577">
    <property type="entry name" value="ABC_6TM_Pgp_ABCB1_D1_like"/>
    <property type="match status" value="1"/>
</dbReference>
<dbReference type="Pfam" id="PF00664">
    <property type="entry name" value="ABC_membrane"/>
    <property type="match status" value="2"/>
</dbReference>
<keyword evidence="17" id="KW-1185">Reference proteome</keyword>
<sequence length="1300" mass="143357">MGSSHDSHLSNETEKKDISEEDRDKLERTVAISSEGGSNLDEKENIEQDATSEQTASLGNYFRVLSYTTGKDRLVLAVALISAIGSGVPLPLMNIVFGSLVGEFNGYFTPGSNVTQADFKSSVNRLSLYFVYLFIGKFCLTYFSMFCFRVISLRVSAAIRLEYVNALFSQPISKVDQVSLGTVTNTITTLSNTIQQSISDKLAILFQSLALLLTAYIIAFKYSWALTLVSSSSLLFVLIGCGITVPSIIKAQQKVDKADENHSSIAAEVFGSIRTVVSLGAQDSLSKKYAAWVEEARNRGQGLSVPMGVQFAIVFFAMYASFALAFWFGLKLYREGHIEKIDTVITVFFSVMIVVTILGNITSPLIMISKAASASGAFFELIDSKKVDTTGFREPDASAQVDLVFENVHFTYPTRPDVPILKGLNIVFQQGKTTALVGPSGSGKSTIVALVERWYQVGMTSEDRNQGTIQAGQHDVNSLDLKWWRSQIGLVQQEPFLFNDTIFNNVAFGLIGSKWENKSDSVKKELIERACREAFADEFIKRLPQGYETAVGQGGIKLSGGQRQRLAIARSIVKEPTILILDEATSAIDVRGEKIVQAALDRVSKNRTTIMIAHRLSTVKKADHIVVMKAGVNVEEGTHEGLLQREDGVYQGLVNAQRLELVDDNSDARDATLDLKEEAQESTVDLRDEFQEEPSTKAIKKRGFMSTIGLILYEQRGRWPFYVAVVASTAGAGTAFPLQSWLFAKLIQVFQFTGQKLVDAANFWALMFFVLALAVAALYCTVGYAANSLSVRIAESCRKDYFRNMLVKPIPFHDLSENASGSLVSQLATDPKQVQELIGLNGAFPLISIFSMTGCIAIAFSFGWKLSLVTVFAALPCTFLAAFMRLRYELQFEAMNAKVYSGSSQFAAEAIDAFRTVSALTMEDTILNRYSDLLRTQQNNAFRRAWYATLIFAFSDSIELCAMALTFWYGGQLLASREYEPTSFFVIFMAIIQGGQSAGQFFSFGSNFAQAAASANRILNSRLPPDGKSSVSVGKKQLTQNGDRMGASVEFRDVAFRYNLHGTPLFSGLNVDIKSGQFVAFVGPSGCGKTTVISLLERFYDPSHGAIYFNGEDTRSIEMSSYRRALSLVAQEPRLFEGSIRENLILGLDESDFTEEELVQACKDAEIHDFITSLPDGYATELGIKAQTALSGGQRQRLCIARALLRKPSLLLLDEATSSLDSQSEKVVQGAMERLARKRRLTIVAVAHRLATIQKADNIYVFGESRAGQESRIIEQGTHQELLRAKGTYWQMCQENALDR</sequence>
<dbReference type="GO" id="GO:0005886">
    <property type="term" value="C:plasma membrane"/>
    <property type="evidence" value="ECO:0007669"/>
    <property type="project" value="UniProtKB-SubCell"/>
</dbReference>
<comment type="similarity">
    <text evidence="2">Belongs to the ABC transporter superfamily. ABCB family. Multidrug resistance exporter (TC 3.A.1.201) subfamily.</text>
</comment>
<feature type="transmembrane region" description="Helical" evidence="13">
    <location>
        <begin position="307"/>
        <end position="329"/>
    </location>
</feature>
<keyword evidence="4" id="KW-1003">Cell membrane</keyword>
<evidence type="ECO:0000259" key="14">
    <source>
        <dbReference type="PROSITE" id="PS50893"/>
    </source>
</evidence>
<protein>
    <submittedName>
        <fullName evidence="16">Putative ABC multidrug transporter</fullName>
    </submittedName>
</protein>
<feature type="region of interest" description="Disordered" evidence="12">
    <location>
        <begin position="1"/>
        <end position="52"/>
    </location>
</feature>
<dbReference type="Pfam" id="PF00005">
    <property type="entry name" value="ABC_tran"/>
    <property type="match status" value="2"/>
</dbReference>
<evidence type="ECO:0000256" key="5">
    <source>
        <dbReference type="ARBA" id="ARBA00022692"/>
    </source>
</evidence>
<evidence type="ECO:0000313" key="17">
    <source>
        <dbReference type="Proteomes" id="UP000325780"/>
    </source>
</evidence>
<feature type="compositionally biased region" description="Basic and acidic residues" evidence="12">
    <location>
        <begin position="1"/>
        <end position="28"/>
    </location>
</feature>
<evidence type="ECO:0000256" key="11">
    <source>
        <dbReference type="ARBA" id="ARBA00023180"/>
    </source>
</evidence>
<dbReference type="InterPro" id="IPR027417">
    <property type="entry name" value="P-loop_NTPase"/>
</dbReference>
<dbReference type="OrthoDB" id="6500128at2759"/>
<dbReference type="GO" id="GO:0005743">
    <property type="term" value="C:mitochondrial inner membrane"/>
    <property type="evidence" value="ECO:0007669"/>
    <property type="project" value="TreeGrafter"/>
</dbReference>
<dbReference type="PROSITE" id="PS50929">
    <property type="entry name" value="ABC_TM1F"/>
    <property type="match status" value="2"/>
</dbReference>
<feature type="transmembrane region" description="Helical" evidence="13">
    <location>
        <begin position="341"/>
        <end position="361"/>
    </location>
</feature>
<dbReference type="InterPro" id="IPR003439">
    <property type="entry name" value="ABC_transporter-like_ATP-bd"/>
</dbReference>
<evidence type="ECO:0000256" key="3">
    <source>
        <dbReference type="ARBA" id="ARBA00022448"/>
    </source>
</evidence>
<feature type="transmembrane region" description="Helical" evidence="13">
    <location>
        <begin position="866"/>
        <end position="886"/>
    </location>
</feature>
<keyword evidence="7" id="KW-0547">Nucleotide-binding</keyword>
<dbReference type="FunFam" id="3.40.50.300:FF:001530">
    <property type="entry name" value="ABC multidrug transporter (Eurofung)"/>
    <property type="match status" value="1"/>
</dbReference>
<dbReference type="SUPFAM" id="SSF52540">
    <property type="entry name" value="P-loop containing nucleoside triphosphate hydrolases"/>
    <property type="match status" value="2"/>
</dbReference>
<feature type="transmembrane region" description="Helical" evidence="13">
    <location>
        <begin position="74"/>
        <end position="97"/>
    </location>
</feature>
<keyword evidence="10 13" id="KW-0472">Membrane</keyword>
<feature type="transmembrane region" description="Helical" evidence="13">
    <location>
        <begin position="225"/>
        <end position="249"/>
    </location>
</feature>
<feature type="transmembrane region" description="Helical" evidence="13">
    <location>
        <begin position="837"/>
        <end position="860"/>
    </location>
</feature>
<feature type="domain" description="ABC transmembrane type-1" evidence="15">
    <location>
        <begin position="77"/>
        <end position="370"/>
    </location>
</feature>
<dbReference type="Proteomes" id="UP000325780">
    <property type="component" value="Unassembled WGS sequence"/>
</dbReference>
<organism evidence="16 17">
    <name type="scientific">Aspergillus avenaceus</name>
    <dbReference type="NCBI Taxonomy" id="36643"/>
    <lineage>
        <taxon>Eukaryota</taxon>
        <taxon>Fungi</taxon>
        <taxon>Dikarya</taxon>
        <taxon>Ascomycota</taxon>
        <taxon>Pezizomycotina</taxon>
        <taxon>Eurotiomycetes</taxon>
        <taxon>Eurotiomycetidae</taxon>
        <taxon>Eurotiales</taxon>
        <taxon>Aspergillaceae</taxon>
        <taxon>Aspergillus</taxon>
        <taxon>Aspergillus subgen. Circumdati</taxon>
    </lineage>
</organism>
<feature type="domain" description="ABC transmembrane type-1" evidence="15">
    <location>
        <begin position="723"/>
        <end position="1010"/>
    </location>
</feature>
<keyword evidence="8" id="KW-0067">ATP-binding</keyword>
<dbReference type="GO" id="GO:0005524">
    <property type="term" value="F:ATP binding"/>
    <property type="evidence" value="ECO:0007669"/>
    <property type="project" value="UniProtKB-KW"/>
</dbReference>
<keyword evidence="6" id="KW-0677">Repeat</keyword>
<dbReference type="GO" id="GO:0090374">
    <property type="term" value="P:oligopeptide export from mitochondrion"/>
    <property type="evidence" value="ECO:0007669"/>
    <property type="project" value="TreeGrafter"/>
</dbReference>
<dbReference type="InterPro" id="IPR017871">
    <property type="entry name" value="ABC_transporter-like_CS"/>
</dbReference>
<dbReference type="InterPro" id="IPR011527">
    <property type="entry name" value="ABC1_TM_dom"/>
</dbReference>
<gene>
    <name evidence="16" type="ORF">BDV25DRAFT_147454</name>
</gene>
<feature type="domain" description="ABC transporter" evidence="14">
    <location>
        <begin position="403"/>
        <end position="655"/>
    </location>
</feature>
<feature type="transmembrane region" description="Helical" evidence="13">
    <location>
        <begin position="202"/>
        <end position="219"/>
    </location>
</feature>
<feature type="transmembrane region" description="Helical" evidence="13">
    <location>
        <begin position="763"/>
        <end position="786"/>
    </location>
</feature>
<keyword evidence="5 13" id="KW-0812">Transmembrane</keyword>
<dbReference type="CDD" id="cd18578">
    <property type="entry name" value="ABC_6TM_Pgp_ABCB1_D2_like"/>
    <property type="match status" value="1"/>
</dbReference>
<dbReference type="SMART" id="SM00382">
    <property type="entry name" value="AAA"/>
    <property type="match status" value="2"/>
</dbReference>
<feature type="transmembrane region" description="Helical" evidence="13">
    <location>
        <begin position="721"/>
        <end position="743"/>
    </location>
</feature>
<feature type="transmembrane region" description="Helical" evidence="13">
    <location>
        <begin position="945"/>
        <end position="969"/>
    </location>
</feature>
<feature type="domain" description="ABC transporter" evidence="14">
    <location>
        <begin position="1049"/>
        <end position="1295"/>
    </location>
</feature>
<comment type="subcellular location">
    <subcellularLocation>
        <location evidence="1">Cell membrane</location>
        <topology evidence="1">Multi-pass membrane protein</topology>
    </subcellularLocation>
</comment>
<dbReference type="PROSITE" id="PS00211">
    <property type="entry name" value="ABC_TRANSPORTER_1"/>
    <property type="match status" value="2"/>
</dbReference>
<dbReference type="GO" id="GO:0016887">
    <property type="term" value="F:ATP hydrolysis activity"/>
    <property type="evidence" value="ECO:0007669"/>
    <property type="project" value="InterPro"/>
</dbReference>
<keyword evidence="9 13" id="KW-1133">Transmembrane helix</keyword>
<evidence type="ECO:0000256" key="4">
    <source>
        <dbReference type="ARBA" id="ARBA00022475"/>
    </source>
</evidence>
<dbReference type="Gene3D" id="3.40.50.300">
    <property type="entry name" value="P-loop containing nucleotide triphosphate hydrolases"/>
    <property type="match status" value="2"/>
</dbReference>
<dbReference type="InterPro" id="IPR003593">
    <property type="entry name" value="AAA+_ATPase"/>
</dbReference>
<evidence type="ECO:0000256" key="7">
    <source>
        <dbReference type="ARBA" id="ARBA00022741"/>
    </source>
</evidence>